<keyword evidence="2" id="KW-1185">Reference proteome</keyword>
<evidence type="ECO:0000313" key="2">
    <source>
        <dbReference type="Proteomes" id="UP000233837"/>
    </source>
</evidence>
<protein>
    <submittedName>
        <fullName evidence="1">Uncharacterized protein</fullName>
    </submittedName>
</protein>
<accession>A0A2I0WN25</accession>
<reference evidence="1 2" key="1">
    <citation type="journal article" date="2016" name="Sci. Rep.">
        <title>The Dendrobium catenatum Lindl. genome sequence provides insights into polysaccharide synthase, floral development and adaptive evolution.</title>
        <authorList>
            <person name="Zhang G.Q."/>
            <person name="Xu Q."/>
            <person name="Bian C."/>
            <person name="Tsai W.C."/>
            <person name="Yeh C.M."/>
            <person name="Liu K.W."/>
            <person name="Yoshida K."/>
            <person name="Zhang L.S."/>
            <person name="Chang S.B."/>
            <person name="Chen F."/>
            <person name="Shi Y."/>
            <person name="Su Y.Y."/>
            <person name="Zhang Y.Q."/>
            <person name="Chen L.J."/>
            <person name="Yin Y."/>
            <person name="Lin M."/>
            <person name="Huang H."/>
            <person name="Deng H."/>
            <person name="Wang Z.W."/>
            <person name="Zhu S.L."/>
            <person name="Zhao X."/>
            <person name="Deng C."/>
            <person name="Niu S.C."/>
            <person name="Huang J."/>
            <person name="Wang M."/>
            <person name="Liu G.H."/>
            <person name="Yang H.J."/>
            <person name="Xiao X.J."/>
            <person name="Hsiao Y.Y."/>
            <person name="Wu W.L."/>
            <person name="Chen Y.Y."/>
            <person name="Mitsuda N."/>
            <person name="Ohme-Takagi M."/>
            <person name="Luo Y.B."/>
            <person name="Van de Peer Y."/>
            <person name="Liu Z.J."/>
        </authorList>
    </citation>
    <scope>NUCLEOTIDE SEQUENCE [LARGE SCALE GENOMIC DNA]</scope>
    <source>
        <tissue evidence="1">The whole plant</tissue>
    </source>
</reference>
<organism evidence="1 2">
    <name type="scientific">Dendrobium catenatum</name>
    <dbReference type="NCBI Taxonomy" id="906689"/>
    <lineage>
        <taxon>Eukaryota</taxon>
        <taxon>Viridiplantae</taxon>
        <taxon>Streptophyta</taxon>
        <taxon>Embryophyta</taxon>
        <taxon>Tracheophyta</taxon>
        <taxon>Spermatophyta</taxon>
        <taxon>Magnoliopsida</taxon>
        <taxon>Liliopsida</taxon>
        <taxon>Asparagales</taxon>
        <taxon>Orchidaceae</taxon>
        <taxon>Epidendroideae</taxon>
        <taxon>Malaxideae</taxon>
        <taxon>Dendrobiinae</taxon>
        <taxon>Dendrobium</taxon>
    </lineage>
</organism>
<name>A0A2I0WN25_9ASPA</name>
<gene>
    <name evidence="1" type="ORF">MA16_Dca001663</name>
</gene>
<evidence type="ECO:0000313" key="1">
    <source>
        <dbReference type="EMBL" id="PKU77057.1"/>
    </source>
</evidence>
<dbReference type="EMBL" id="KZ502537">
    <property type="protein sequence ID" value="PKU77057.1"/>
    <property type="molecule type" value="Genomic_DNA"/>
</dbReference>
<proteinExistence type="predicted"/>
<dbReference type="AlphaFoldDB" id="A0A2I0WN25"/>
<reference evidence="1 2" key="2">
    <citation type="journal article" date="2017" name="Nature">
        <title>The Apostasia genome and the evolution of orchids.</title>
        <authorList>
            <person name="Zhang G.Q."/>
            <person name="Liu K.W."/>
            <person name="Li Z."/>
            <person name="Lohaus R."/>
            <person name="Hsiao Y.Y."/>
            <person name="Niu S.C."/>
            <person name="Wang J.Y."/>
            <person name="Lin Y.C."/>
            <person name="Xu Q."/>
            <person name="Chen L.J."/>
            <person name="Yoshida K."/>
            <person name="Fujiwara S."/>
            <person name="Wang Z.W."/>
            <person name="Zhang Y.Q."/>
            <person name="Mitsuda N."/>
            <person name="Wang M."/>
            <person name="Liu G.H."/>
            <person name="Pecoraro L."/>
            <person name="Huang H.X."/>
            <person name="Xiao X.J."/>
            <person name="Lin M."/>
            <person name="Wu X.Y."/>
            <person name="Wu W.L."/>
            <person name="Chen Y.Y."/>
            <person name="Chang S.B."/>
            <person name="Sakamoto S."/>
            <person name="Ohme-Takagi M."/>
            <person name="Yagi M."/>
            <person name="Zeng S.J."/>
            <person name="Shen C.Y."/>
            <person name="Yeh C.M."/>
            <person name="Luo Y.B."/>
            <person name="Tsai W.C."/>
            <person name="Van de Peer Y."/>
            <person name="Liu Z.J."/>
        </authorList>
    </citation>
    <scope>NUCLEOTIDE SEQUENCE [LARGE SCALE GENOMIC DNA]</scope>
    <source>
        <tissue evidence="1">The whole plant</tissue>
    </source>
</reference>
<dbReference type="Proteomes" id="UP000233837">
    <property type="component" value="Unassembled WGS sequence"/>
</dbReference>
<sequence>MVLIPIQGKNDVEASSFGLKLKVNRFITPIICDSNDSTTGMDFNHNLVLTEFFGPVTCGNGNNLDKPIDSIMMKNGDNLSEAQIYSNPWNTNARVKVNQILFLLKCLLMESLSSLMKVLKMQML</sequence>